<evidence type="ECO:0000256" key="5">
    <source>
        <dbReference type="ARBA" id="ARBA00022588"/>
    </source>
</evidence>
<evidence type="ECO:0000256" key="8">
    <source>
        <dbReference type="ARBA" id="ARBA00023022"/>
    </source>
</evidence>
<evidence type="ECO:0000256" key="1">
    <source>
        <dbReference type="ARBA" id="ARBA00004613"/>
    </source>
</evidence>
<dbReference type="GO" id="GO:0005615">
    <property type="term" value="C:extracellular space"/>
    <property type="evidence" value="ECO:0007669"/>
    <property type="project" value="TreeGrafter"/>
</dbReference>
<proteinExistence type="inferred from homology"/>
<keyword evidence="3" id="KW-0964">Secreted</keyword>
<dbReference type="InterPro" id="IPR020400">
    <property type="entry name" value="CecC/Srx/CECD"/>
</dbReference>
<keyword evidence="12" id="KW-1185">Reference proteome</keyword>
<dbReference type="GO" id="GO:0050830">
    <property type="term" value="P:defense response to Gram-positive bacterium"/>
    <property type="evidence" value="ECO:0007669"/>
    <property type="project" value="UniProtKB-ARBA"/>
</dbReference>
<evidence type="ECO:0000256" key="9">
    <source>
        <dbReference type="RuleBase" id="RU003948"/>
    </source>
</evidence>
<keyword evidence="4 9" id="KW-0929">Antimicrobial</keyword>
<keyword evidence="7 9" id="KW-0391">Immunity</keyword>
<dbReference type="AlphaFoldDB" id="A0A8W7JSK6"/>
<reference evidence="11 12" key="1">
    <citation type="journal article" date="2017" name="G3 (Bethesda)">
        <title>The Physical Genome Mapping of Anopheles albimanus Corrected Scaffold Misassemblies and Identified Interarm Rearrangements in Genus Anopheles.</title>
        <authorList>
            <person name="Artemov G.N."/>
            <person name="Peery A.N."/>
            <person name="Jiang X."/>
            <person name="Tu Z."/>
            <person name="Stegniy V.N."/>
            <person name="Sharakhova M.V."/>
            <person name="Sharakhov I.V."/>
        </authorList>
    </citation>
    <scope>NUCLEOTIDE SEQUENCE [LARGE SCALE GENOMIC DNA]</scope>
    <source>
        <strain evidence="11 12">ALBI9_A</strain>
    </source>
</reference>
<organism evidence="11 12">
    <name type="scientific">Anopheles albimanus</name>
    <name type="common">New world malaria mosquito</name>
    <dbReference type="NCBI Taxonomy" id="7167"/>
    <lineage>
        <taxon>Eukaryota</taxon>
        <taxon>Metazoa</taxon>
        <taxon>Ecdysozoa</taxon>
        <taxon>Arthropoda</taxon>
        <taxon>Hexapoda</taxon>
        <taxon>Insecta</taxon>
        <taxon>Pterygota</taxon>
        <taxon>Neoptera</taxon>
        <taxon>Endopterygota</taxon>
        <taxon>Diptera</taxon>
        <taxon>Nematocera</taxon>
        <taxon>Culicoidea</taxon>
        <taxon>Culicidae</taxon>
        <taxon>Anophelinae</taxon>
        <taxon>Anopheles</taxon>
    </lineage>
</organism>
<dbReference type="SMR" id="A0A8W7JSK6"/>
<accession>A0A8W7JSK6</accession>
<name>A0A8W7JSK6_ANOAL</name>
<dbReference type="EnsemblMetazoa" id="AALB006949-RA">
    <property type="protein sequence ID" value="AALB006949-PA"/>
    <property type="gene ID" value="AALB006949"/>
</dbReference>
<comment type="similarity">
    <text evidence="2 9">Belongs to the cecropin family.</text>
</comment>
<reference evidence="11" key="2">
    <citation type="submission" date="2022-08" db="UniProtKB">
        <authorList>
            <consortium name="EnsemblMetazoa"/>
        </authorList>
    </citation>
    <scope>IDENTIFICATION</scope>
    <source>
        <strain evidence="11">STECLA/ALBI9_A</strain>
    </source>
</reference>
<dbReference type="PANTHER" id="PTHR38329">
    <property type="entry name" value="CECROPIN-A1-RELATED"/>
    <property type="match status" value="1"/>
</dbReference>
<evidence type="ECO:0000256" key="7">
    <source>
        <dbReference type="ARBA" id="ARBA00022859"/>
    </source>
</evidence>
<keyword evidence="8 9" id="KW-0044">Antibiotic</keyword>
<protein>
    <submittedName>
        <fullName evidence="11">Uncharacterized protein</fullName>
    </submittedName>
</protein>
<dbReference type="RefSeq" id="XP_035773307.1">
    <property type="nucleotide sequence ID" value="XM_035917414.1"/>
</dbReference>
<evidence type="ECO:0000256" key="10">
    <source>
        <dbReference type="SAM" id="SignalP"/>
    </source>
</evidence>
<dbReference type="GeneID" id="118456544"/>
<evidence type="ECO:0000256" key="3">
    <source>
        <dbReference type="ARBA" id="ARBA00022525"/>
    </source>
</evidence>
<evidence type="ECO:0000256" key="2">
    <source>
        <dbReference type="ARBA" id="ARBA00010680"/>
    </source>
</evidence>
<feature type="chain" id="PRO_5036497188" evidence="10">
    <location>
        <begin position="26"/>
        <end position="60"/>
    </location>
</feature>
<sequence>MNFTKLFIMVAIAVLLIAGIQPVEAAPRWKFGKRLEKLGRNVFKAAKKALPVIAGYKALG</sequence>
<dbReference type="OrthoDB" id="7410372at2759"/>
<feature type="signal peptide" evidence="10">
    <location>
        <begin position="1"/>
        <end position="25"/>
    </location>
</feature>
<dbReference type="KEGG" id="aali:118456544"/>
<dbReference type="InterPro" id="IPR000875">
    <property type="entry name" value="CecC-like"/>
</dbReference>
<evidence type="ECO:0000256" key="6">
    <source>
        <dbReference type="ARBA" id="ARBA00022729"/>
    </source>
</evidence>
<dbReference type="PROSITE" id="PS00268">
    <property type="entry name" value="CECROPIN"/>
    <property type="match status" value="1"/>
</dbReference>
<comment type="subcellular location">
    <subcellularLocation>
        <location evidence="1 9">Secreted</location>
    </subcellularLocation>
</comment>
<dbReference type="Pfam" id="PF00272">
    <property type="entry name" value="Cecropin"/>
    <property type="match status" value="1"/>
</dbReference>
<dbReference type="GO" id="GO:0050829">
    <property type="term" value="P:defense response to Gram-negative bacterium"/>
    <property type="evidence" value="ECO:0007669"/>
    <property type="project" value="TreeGrafter"/>
</dbReference>
<evidence type="ECO:0000256" key="4">
    <source>
        <dbReference type="ARBA" id="ARBA00022529"/>
    </source>
</evidence>
<dbReference type="GO" id="GO:0045087">
    <property type="term" value="P:innate immune response"/>
    <property type="evidence" value="ECO:0007669"/>
    <property type="project" value="UniProtKB-KW"/>
</dbReference>
<evidence type="ECO:0000313" key="12">
    <source>
        <dbReference type="Proteomes" id="UP000069272"/>
    </source>
</evidence>
<evidence type="ECO:0000313" key="11">
    <source>
        <dbReference type="EnsemblMetazoa" id="AALB006949-PA"/>
    </source>
</evidence>
<dbReference type="Proteomes" id="UP000069272">
    <property type="component" value="Chromosome X"/>
</dbReference>
<dbReference type="PANTHER" id="PTHR38329:SF1">
    <property type="entry name" value="CECROPIN-A1-RELATED"/>
    <property type="match status" value="1"/>
</dbReference>
<keyword evidence="6 10" id="KW-0732">Signal</keyword>
<dbReference type="GO" id="GO:0019731">
    <property type="term" value="P:antibacterial humoral response"/>
    <property type="evidence" value="ECO:0007669"/>
    <property type="project" value="InterPro"/>
</dbReference>
<keyword evidence="5 9" id="KW-0399">Innate immunity</keyword>